<gene>
    <name evidence="1" type="ORF">BRADI_5g12063v3</name>
</gene>
<dbReference type="Proteomes" id="UP000008810">
    <property type="component" value="Chromosome 5"/>
</dbReference>
<reference evidence="2" key="3">
    <citation type="submission" date="2018-08" db="UniProtKB">
        <authorList>
            <consortium name="EnsemblPlants"/>
        </authorList>
    </citation>
    <scope>IDENTIFICATION</scope>
    <source>
        <strain evidence="2">cv. Bd21</strain>
    </source>
</reference>
<dbReference type="EnsemblPlants" id="KQJ82920">
    <property type="protein sequence ID" value="KQJ82920"/>
    <property type="gene ID" value="BRADI_5g12063v3"/>
</dbReference>
<organism evidence="1">
    <name type="scientific">Brachypodium distachyon</name>
    <name type="common">Purple false brome</name>
    <name type="synonym">Trachynia distachya</name>
    <dbReference type="NCBI Taxonomy" id="15368"/>
    <lineage>
        <taxon>Eukaryota</taxon>
        <taxon>Viridiplantae</taxon>
        <taxon>Streptophyta</taxon>
        <taxon>Embryophyta</taxon>
        <taxon>Tracheophyta</taxon>
        <taxon>Spermatophyta</taxon>
        <taxon>Magnoliopsida</taxon>
        <taxon>Liliopsida</taxon>
        <taxon>Poales</taxon>
        <taxon>Poaceae</taxon>
        <taxon>BOP clade</taxon>
        <taxon>Pooideae</taxon>
        <taxon>Stipodae</taxon>
        <taxon>Brachypodieae</taxon>
        <taxon>Brachypodium</taxon>
    </lineage>
</organism>
<reference evidence="1 2" key="1">
    <citation type="journal article" date="2010" name="Nature">
        <title>Genome sequencing and analysis of the model grass Brachypodium distachyon.</title>
        <authorList>
            <consortium name="International Brachypodium Initiative"/>
        </authorList>
    </citation>
    <scope>NUCLEOTIDE SEQUENCE [LARGE SCALE GENOMIC DNA]</scope>
    <source>
        <strain evidence="1 2">Bd21</strain>
    </source>
</reference>
<name>A0A0Q3I9X1_BRADI</name>
<dbReference type="InParanoid" id="A0A0Q3I9X1"/>
<evidence type="ECO:0000313" key="3">
    <source>
        <dbReference type="Proteomes" id="UP000008810"/>
    </source>
</evidence>
<accession>A0A0Q3I9X1</accession>
<dbReference type="EMBL" id="CM000884">
    <property type="protein sequence ID" value="KQJ82920.1"/>
    <property type="molecule type" value="Genomic_DNA"/>
</dbReference>
<evidence type="ECO:0000313" key="2">
    <source>
        <dbReference type="EnsemblPlants" id="KQJ82920"/>
    </source>
</evidence>
<reference evidence="1" key="2">
    <citation type="submission" date="2017-06" db="EMBL/GenBank/DDBJ databases">
        <title>WGS assembly of Brachypodium distachyon.</title>
        <authorList>
            <consortium name="The International Brachypodium Initiative"/>
            <person name="Lucas S."/>
            <person name="Harmon-Smith M."/>
            <person name="Lail K."/>
            <person name="Tice H."/>
            <person name="Grimwood J."/>
            <person name="Bruce D."/>
            <person name="Barry K."/>
            <person name="Shu S."/>
            <person name="Lindquist E."/>
            <person name="Wang M."/>
            <person name="Pitluck S."/>
            <person name="Vogel J.P."/>
            <person name="Garvin D.F."/>
            <person name="Mockler T.C."/>
            <person name="Schmutz J."/>
            <person name="Rokhsar D."/>
            <person name="Bevan M.W."/>
        </authorList>
    </citation>
    <scope>NUCLEOTIDE SEQUENCE</scope>
    <source>
        <strain evidence="1">Bd21</strain>
    </source>
</reference>
<protein>
    <submittedName>
        <fullName evidence="1 2">Uncharacterized protein</fullName>
    </submittedName>
</protein>
<proteinExistence type="predicted"/>
<sequence length="79" mass="8680">MPVDCTALVVLTRRPGPPTRHLSSVETEIACVSSKMVMCVVPLIRSYKHNTRLSLFGLLGSVRSTPREPLTDKNESVSN</sequence>
<keyword evidence="3" id="KW-1185">Reference proteome</keyword>
<dbReference type="AlphaFoldDB" id="A0A0Q3I9X1"/>
<evidence type="ECO:0000313" key="1">
    <source>
        <dbReference type="EMBL" id="KQJ82920.1"/>
    </source>
</evidence>
<dbReference type="Gramene" id="KQJ82920">
    <property type="protein sequence ID" value="KQJ82920"/>
    <property type="gene ID" value="BRADI_5g12063v3"/>
</dbReference>